<accession>A0A0S7C713</accession>
<comment type="subcellular location">
    <subcellularLocation>
        <location evidence="1">Membrane</location>
        <topology evidence="1">Multi-pass membrane protein</topology>
    </subcellularLocation>
</comment>
<evidence type="ECO:0000313" key="8">
    <source>
        <dbReference type="EMBL" id="GAP45200.1"/>
    </source>
</evidence>
<keyword evidence="3" id="KW-0201">Cytochrome c-type biogenesis</keyword>
<dbReference type="RefSeq" id="WP_201781707.1">
    <property type="nucleotide sequence ID" value="NZ_DF968183.1"/>
</dbReference>
<feature type="transmembrane region" description="Helical" evidence="6">
    <location>
        <begin position="78"/>
        <end position="100"/>
    </location>
</feature>
<dbReference type="GO" id="GO:0017004">
    <property type="term" value="P:cytochrome complex assembly"/>
    <property type="evidence" value="ECO:0007669"/>
    <property type="project" value="UniProtKB-KW"/>
</dbReference>
<keyword evidence="2 6" id="KW-0812">Transmembrane</keyword>
<evidence type="ECO:0000256" key="4">
    <source>
        <dbReference type="ARBA" id="ARBA00022989"/>
    </source>
</evidence>
<sequence>MIKSMWWKFLGLALVLYSIIAGLLIDVPALPVIHQTIRNLFYHVSMWFAMFFMLGTSLVFSIRYLSGYRMKDDLMASGAVYTGVFFGLMGLMTGMIWAKFTWGDFWTNDPQLNGAAVSMMAYLAYTVLRGSIDEVAMRARISAVYNIFAFMLLVIFLGVLPRLADSSLHPGKGGNTSTMEGLDMTMRMVFYPAALGWILIAFWLLQLHTRRRALIQGIH</sequence>
<dbReference type="PATRIC" id="fig|1678841.3.peg.3798"/>
<evidence type="ECO:0000313" key="9">
    <source>
        <dbReference type="Proteomes" id="UP000053091"/>
    </source>
</evidence>
<feature type="domain" description="Cytochrome c assembly protein" evidence="7">
    <location>
        <begin position="38"/>
        <end position="156"/>
    </location>
</feature>
<dbReference type="InterPro" id="IPR045062">
    <property type="entry name" value="Cyt_c_biogenesis_CcsA/CcmC"/>
</dbReference>
<dbReference type="STRING" id="1678841.TBC1_121021"/>
<organism evidence="8">
    <name type="scientific">Lentimicrobium saccharophilum</name>
    <dbReference type="NCBI Taxonomy" id="1678841"/>
    <lineage>
        <taxon>Bacteria</taxon>
        <taxon>Pseudomonadati</taxon>
        <taxon>Bacteroidota</taxon>
        <taxon>Bacteroidia</taxon>
        <taxon>Bacteroidales</taxon>
        <taxon>Lentimicrobiaceae</taxon>
        <taxon>Lentimicrobium</taxon>
    </lineage>
</organism>
<gene>
    <name evidence="8" type="ORF">TBC1_121021</name>
</gene>
<evidence type="ECO:0000259" key="7">
    <source>
        <dbReference type="Pfam" id="PF01578"/>
    </source>
</evidence>
<evidence type="ECO:0000256" key="3">
    <source>
        <dbReference type="ARBA" id="ARBA00022748"/>
    </source>
</evidence>
<evidence type="ECO:0000256" key="5">
    <source>
        <dbReference type="ARBA" id="ARBA00023136"/>
    </source>
</evidence>
<dbReference type="PANTHER" id="PTHR30071:SF1">
    <property type="entry name" value="CYTOCHROME B_B6 PROTEIN-RELATED"/>
    <property type="match status" value="1"/>
</dbReference>
<feature type="transmembrane region" description="Helical" evidence="6">
    <location>
        <begin position="184"/>
        <end position="205"/>
    </location>
</feature>
<dbReference type="AlphaFoldDB" id="A0A0S7C713"/>
<keyword evidence="5 6" id="KW-0472">Membrane</keyword>
<reference evidence="8" key="1">
    <citation type="journal article" date="2015" name="Genome Announc.">
        <title>Draft Genome Sequence of Bacteroidales Strain TBC1, a Novel Isolate from a Methanogenic Wastewater Treatment System.</title>
        <authorList>
            <person name="Tourlousse D.M."/>
            <person name="Matsuura N."/>
            <person name="Sun L."/>
            <person name="Toyonaga M."/>
            <person name="Kuroda K."/>
            <person name="Ohashi A."/>
            <person name="Cruz R."/>
            <person name="Yamaguchi T."/>
            <person name="Sekiguchi Y."/>
        </authorList>
    </citation>
    <scope>NUCLEOTIDE SEQUENCE [LARGE SCALE GENOMIC DNA]</scope>
    <source>
        <strain evidence="8">TBC1</strain>
    </source>
</reference>
<feature type="transmembrane region" description="Helical" evidence="6">
    <location>
        <begin position="144"/>
        <end position="164"/>
    </location>
</feature>
<proteinExistence type="predicted"/>
<dbReference type="Pfam" id="PF01578">
    <property type="entry name" value="Cytochrom_C_asm"/>
    <property type="match status" value="1"/>
</dbReference>
<evidence type="ECO:0000256" key="2">
    <source>
        <dbReference type="ARBA" id="ARBA00022692"/>
    </source>
</evidence>
<feature type="transmembrane region" description="Helical" evidence="6">
    <location>
        <begin position="45"/>
        <end position="66"/>
    </location>
</feature>
<dbReference type="EMBL" id="DF968183">
    <property type="protein sequence ID" value="GAP45200.1"/>
    <property type="molecule type" value="Genomic_DNA"/>
</dbReference>
<evidence type="ECO:0000256" key="6">
    <source>
        <dbReference type="SAM" id="Phobius"/>
    </source>
</evidence>
<keyword evidence="9" id="KW-1185">Reference proteome</keyword>
<feature type="transmembrane region" description="Helical" evidence="6">
    <location>
        <begin position="112"/>
        <end position="132"/>
    </location>
</feature>
<dbReference type="GO" id="GO:0020037">
    <property type="term" value="F:heme binding"/>
    <property type="evidence" value="ECO:0007669"/>
    <property type="project" value="InterPro"/>
</dbReference>
<dbReference type="PANTHER" id="PTHR30071">
    <property type="entry name" value="HEME EXPORTER PROTEIN C"/>
    <property type="match status" value="1"/>
</dbReference>
<keyword evidence="4 6" id="KW-1133">Transmembrane helix</keyword>
<protein>
    <submittedName>
        <fullName evidence="8">Cytochrome C assembly protein</fullName>
    </submittedName>
</protein>
<dbReference type="Proteomes" id="UP000053091">
    <property type="component" value="Unassembled WGS sequence"/>
</dbReference>
<evidence type="ECO:0000256" key="1">
    <source>
        <dbReference type="ARBA" id="ARBA00004141"/>
    </source>
</evidence>
<dbReference type="InterPro" id="IPR002541">
    <property type="entry name" value="Cyt_c_assembly"/>
</dbReference>
<name>A0A0S7C713_9BACT</name>
<dbReference type="GO" id="GO:0005886">
    <property type="term" value="C:plasma membrane"/>
    <property type="evidence" value="ECO:0007669"/>
    <property type="project" value="TreeGrafter"/>
</dbReference>